<dbReference type="PROSITE" id="PS51409">
    <property type="entry name" value="ARGINASE_2"/>
    <property type="match status" value="1"/>
</dbReference>
<sequence>MGATGWFVLGAPWDCSGSGRGEQAAPDALRAAGLSAQVGRDLGDAATTITSTHRDADTGVLALLDTVRAARTLTDRLAAALVNLPGQRPLVVGGDCSILLGIVPALRARGLVSLWFLDGHPDFLDGAASETGETADMELAVLTGSGAAPLVELAGPAPMTPMVPVERVVLLGHRAENLDDASAAELARLPPELRRIDASTLMTDPAAAGERAARWLEQLDPVGQGAWLHLDLDVLDPDALPAVTYPQSGGPDWEELAHTLTPLTRSPNLLGVSVADFRADLDPTGALAARVVALLTRVLR</sequence>
<dbReference type="GO" id="GO:0005737">
    <property type="term" value="C:cytoplasm"/>
    <property type="evidence" value="ECO:0007669"/>
    <property type="project" value="TreeGrafter"/>
</dbReference>
<dbReference type="InterPro" id="IPR006035">
    <property type="entry name" value="Ureohydrolase"/>
</dbReference>
<protein>
    <submittedName>
        <fullName evidence="5">Arginase</fullName>
    </submittedName>
</protein>
<evidence type="ECO:0000256" key="3">
    <source>
        <dbReference type="ARBA" id="ARBA00023211"/>
    </source>
</evidence>
<dbReference type="EMBL" id="FNOT01000014">
    <property type="protein sequence ID" value="SDY94693.1"/>
    <property type="molecule type" value="Genomic_DNA"/>
</dbReference>
<dbReference type="GO" id="GO:0004053">
    <property type="term" value="F:arginase activity"/>
    <property type="evidence" value="ECO:0007669"/>
    <property type="project" value="TreeGrafter"/>
</dbReference>
<dbReference type="SUPFAM" id="SSF52768">
    <property type="entry name" value="Arginase/deacetylase"/>
    <property type="match status" value="1"/>
</dbReference>
<keyword evidence="1" id="KW-0479">Metal-binding</keyword>
<dbReference type="CDD" id="cd09999">
    <property type="entry name" value="Arginase-like_1"/>
    <property type="match status" value="1"/>
</dbReference>
<dbReference type="PANTHER" id="PTHR43782:SF3">
    <property type="entry name" value="ARGINASE"/>
    <property type="match status" value="1"/>
</dbReference>
<dbReference type="AlphaFoldDB" id="A0A1H3P146"/>
<reference evidence="6" key="1">
    <citation type="submission" date="2016-10" db="EMBL/GenBank/DDBJ databases">
        <authorList>
            <person name="Varghese N."/>
            <person name="Submissions S."/>
        </authorList>
    </citation>
    <scope>NUCLEOTIDE SEQUENCE [LARGE SCALE GENOMIC DNA]</scope>
    <source>
        <strain evidence="6">DSM 45422</strain>
    </source>
</reference>
<dbReference type="Proteomes" id="UP000198921">
    <property type="component" value="Unassembled WGS sequence"/>
</dbReference>
<accession>A0A1H3P146</accession>
<dbReference type="GO" id="GO:0030145">
    <property type="term" value="F:manganese ion binding"/>
    <property type="evidence" value="ECO:0007669"/>
    <property type="project" value="TreeGrafter"/>
</dbReference>
<dbReference type="InterPro" id="IPR023696">
    <property type="entry name" value="Ureohydrolase_dom_sf"/>
</dbReference>
<keyword evidence="2" id="KW-0378">Hydrolase</keyword>
<dbReference type="Pfam" id="PF00491">
    <property type="entry name" value="Arginase"/>
    <property type="match status" value="1"/>
</dbReference>
<keyword evidence="3" id="KW-0464">Manganese</keyword>
<dbReference type="RefSeq" id="WP_091160549.1">
    <property type="nucleotide sequence ID" value="NZ_FNOT01000014.1"/>
</dbReference>
<organism evidence="5 6">
    <name type="scientific">Geodermatophilus africanus</name>
    <dbReference type="NCBI Taxonomy" id="1137993"/>
    <lineage>
        <taxon>Bacteria</taxon>
        <taxon>Bacillati</taxon>
        <taxon>Actinomycetota</taxon>
        <taxon>Actinomycetes</taxon>
        <taxon>Geodermatophilales</taxon>
        <taxon>Geodermatophilaceae</taxon>
        <taxon>Geodermatophilus</taxon>
    </lineage>
</organism>
<dbReference type="STRING" id="1137993.SAMN05660209_04164"/>
<evidence type="ECO:0000313" key="5">
    <source>
        <dbReference type="EMBL" id="SDY94693.1"/>
    </source>
</evidence>
<proteinExistence type="inferred from homology"/>
<evidence type="ECO:0000256" key="2">
    <source>
        <dbReference type="ARBA" id="ARBA00022801"/>
    </source>
</evidence>
<dbReference type="OrthoDB" id="7331788at2"/>
<evidence type="ECO:0000256" key="4">
    <source>
        <dbReference type="PROSITE-ProRule" id="PRU00742"/>
    </source>
</evidence>
<evidence type="ECO:0000256" key="1">
    <source>
        <dbReference type="ARBA" id="ARBA00022723"/>
    </source>
</evidence>
<evidence type="ECO:0000313" key="6">
    <source>
        <dbReference type="Proteomes" id="UP000198921"/>
    </source>
</evidence>
<dbReference type="PANTHER" id="PTHR43782">
    <property type="entry name" value="ARGINASE"/>
    <property type="match status" value="1"/>
</dbReference>
<dbReference type="Gene3D" id="3.40.800.10">
    <property type="entry name" value="Ureohydrolase domain"/>
    <property type="match status" value="1"/>
</dbReference>
<dbReference type="PIRSF" id="PIRSF036979">
    <property type="entry name" value="Arginase"/>
    <property type="match status" value="1"/>
</dbReference>
<keyword evidence="6" id="KW-1185">Reference proteome</keyword>
<gene>
    <name evidence="5" type="ORF">SAMN05660209_04164</name>
</gene>
<name>A0A1H3P146_9ACTN</name>
<comment type="similarity">
    <text evidence="4">Belongs to the arginase family.</text>
</comment>